<feature type="signal peptide" evidence="1">
    <location>
        <begin position="1"/>
        <end position="20"/>
    </location>
</feature>
<dbReference type="RefSeq" id="WP_376889209.1">
    <property type="nucleotide sequence ID" value="NZ_JBHUHR010000048.1"/>
</dbReference>
<evidence type="ECO:0000256" key="1">
    <source>
        <dbReference type="SAM" id="SignalP"/>
    </source>
</evidence>
<keyword evidence="2" id="KW-0808">Transferase</keyword>
<name>A0ABW4VVM6_9BACT</name>
<comment type="caution">
    <text evidence="2">The sequence shown here is derived from an EMBL/GenBank/DDBJ whole genome shotgun (WGS) entry which is preliminary data.</text>
</comment>
<reference evidence="3" key="1">
    <citation type="journal article" date="2019" name="Int. J. Syst. Evol. Microbiol.">
        <title>The Global Catalogue of Microorganisms (GCM) 10K type strain sequencing project: providing services to taxonomists for standard genome sequencing and annotation.</title>
        <authorList>
            <consortium name="The Broad Institute Genomics Platform"/>
            <consortium name="The Broad Institute Genome Sequencing Center for Infectious Disease"/>
            <person name="Wu L."/>
            <person name="Ma J."/>
        </authorList>
    </citation>
    <scope>NUCLEOTIDE SEQUENCE [LARGE SCALE GENOMIC DNA]</scope>
    <source>
        <strain evidence="3">CGMCC 1.15180</strain>
    </source>
</reference>
<dbReference type="PROSITE" id="PS51257">
    <property type="entry name" value="PROKAR_LIPOPROTEIN"/>
    <property type="match status" value="1"/>
</dbReference>
<accession>A0ABW4VVM6</accession>
<gene>
    <name evidence="2" type="ORF">ACFSKL_21450</name>
</gene>
<keyword evidence="2" id="KW-0418">Kinase</keyword>
<keyword evidence="1" id="KW-0732">Signal</keyword>
<proteinExistence type="predicted"/>
<dbReference type="Proteomes" id="UP001597361">
    <property type="component" value="Unassembled WGS sequence"/>
</dbReference>
<feature type="chain" id="PRO_5046676193" evidence="1">
    <location>
        <begin position="21"/>
        <end position="225"/>
    </location>
</feature>
<dbReference type="GO" id="GO:0016301">
    <property type="term" value="F:kinase activity"/>
    <property type="evidence" value="ECO:0007669"/>
    <property type="project" value="UniProtKB-KW"/>
</dbReference>
<dbReference type="EMBL" id="JBHUHR010000048">
    <property type="protein sequence ID" value="MFD2037377.1"/>
    <property type="molecule type" value="Genomic_DNA"/>
</dbReference>
<keyword evidence="3" id="KW-1185">Reference proteome</keyword>
<evidence type="ECO:0000313" key="3">
    <source>
        <dbReference type="Proteomes" id="UP001597361"/>
    </source>
</evidence>
<protein>
    <submittedName>
        <fullName evidence="2">Bifunctional isocitrate dehydrogenase kinase/phosphatase</fullName>
    </submittedName>
</protein>
<evidence type="ECO:0000313" key="2">
    <source>
        <dbReference type="EMBL" id="MFD2037377.1"/>
    </source>
</evidence>
<sequence>MKSSYKFINFLLLLSLYAFIACSPDGKNDEIANDKGVLDGLDEEEQLLEIGFQKLSDWIRHWKSIDPKFNVKDFGYSRRDTVEGIERPEELHISQGNPLYPYLKKQPEGEGVVDIYSYKVVYPTEGKAYFNPDSEVTYFRSDGMRERLLFMGPSGAFEDMVWLSAEALLVVGHFEDEIGISPKAWIIYPKEGLISQFDNPLKSQSYKRESFLVKRFTGVSLENGL</sequence>
<organism evidence="2 3">
    <name type="scientific">Belliella marina</name>
    <dbReference type="NCBI Taxonomy" id="1644146"/>
    <lineage>
        <taxon>Bacteria</taxon>
        <taxon>Pseudomonadati</taxon>
        <taxon>Bacteroidota</taxon>
        <taxon>Cytophagia</taxon>
        <taxon>Cytophagales</taxon>
        <taxon>Cyclobacteriaceae</taxon>
        <taxon>Belliella</taxon>
    </lineage>
</organism>